<evidence type="ECO:0000313" key="4">
    <source>
        <dbReference type="Proteomes" id="UP001199322"/>
    </source>
</evidence>
<organism evidence="2 4">
    <name type="scientific">Ralstonia pickettii</name>
    <name type="common">Burkholderia pickettii</name>
    <dbReference type="NCBI Taxonomy" id="329"/>
    <lineage>
        <taxon>Bacteria</taxon>
        <taxon>Pseudomonadati</taxon>
        <taxon>Pseudomonadota</taxon>
        <taxon>Betaproteobacteria</taxon>
        <taxon>Burkholderiales</taxon>
        <taxon>Burkholderiaceae</taxon>
        <taxon>Ralstonia</taxon>
    </lineage>
</organism>
<dbReference type="EMBL" id="CATWFT010000013">
    <property type="protein sequence ID" value="CAJ0728555.1"/>
    <property type="molecule type" value="Genomic_DNA"/>
</dbReference>
<reference evidence="2" key="1">
    <citation type="submission" date="2018-06" db="EMBL/GenBank/DDBJ databases">
        <authorList>
            <person name="O'Rourke A."/>
        </authorList>
    </citation>
    <scope>NUCLEOTIDE SEQUENCE</scope>
    <source>
        <strain evidence="2">132550021-3</strain>
    </source>
</reference>
<reference evidence="1 3" key="2">
    <citation type="submission" date="2023-07" db="EMBL/GenBank/DDBJ databases">
        <authorList>
            <person name="Peeters C."/>
        </authorList>
    </citation>
    <scope>NUCLEOTIDE SEQUENCE [LARGE SCALE GENOMIC DNA]</scope>
    <source>
        <strain evidence="1 3">R-38712</strain>
    </source>
</reference>
<sequence length="761" mass="84682">MLISPPFLPPRAADQTEDQWLEAAMPGGEPGNGAYPVSYNLGWHGGLHLTAPPRGNSGVELVRAIADGTVVYRRGSAEPPAPPEENAPLNYRGRTSDGVVVIRHETEIGVATTGNAPTRVVFFSIYMHLHTVRSTVQQGRRIYRKDELGQAGYIGGRPNQIHFEIVCDDTNLRQLIGRVSGDVPLAGDGRSDAIFGELYFHLAADTQVFSQHPPLNQPSPPGGTPLGEEVFVGVRYAEGDGAQGARGHAYVTTYRLTGLPLGDAVTEAEAEYNRKRDATQICDAYPANARPSPSAVYELLRFGRVIGPDALSPTDVPHWRKIRTPTGTGWVNLNAQGVRKFSDADFPHWRGWRLVEDAQGGDSLCSDPAILRELDGDHDDTITAEEAHTRLDSPEVKALLKKLICKFPTEWEAATIEARWGWLKQASPTNPEPMTEEQFQALRAHIEALAFWQQANLQVPQYDAQGQPSGGQPLPNAHWRFDPREFVRIFRRCGWLNADEMARCFPRRLLHLTGTQFVPHSTTWNVAHARSIAWVLPFNQATRKYGLSISRQRLLHFFAHVIPETGNLHFVKEINGESKTYTPYYGRGLIQLTHLENYLPYGRFRKFPATVTTGQFSGLGWDPDVFIARNNEGDHNAYNCADSACFYVATRAGMLSHMDAGVGQDNAVVVSKDVNGNVSIENLNGLDARLQAMLYLRNALLDDVFPDQMLPLTFEWRRNTQKEPVFDAQGNPVMVGNPPHQKKKFYPTQHTISVSLELQRP</sequence>
<dbReference type="InterPro" id="IPR023346">
    <property type="entry name" value="Lysozyme-like_dom_sf"/>
</dbReference>
<dbReference type="Proteomes" id="UP001199322">
    <property type="component" value="Unassembled WGS sequence"/>
</dbReference>
<proteinExistence type="predicted"/>
<dbReference type="AlphaFoldDB" id="A0A9Q2GX06"/>
<keyword evidence="3" id="KW-1185">Reference proteome</keyword>
<dbReference type="EMBL" id="QGBI01000007">
    <property type="protein sequence ID" value="MBX3890114.1"/>
    <property type="molecule type" value="Genomic_DNA"/>
</dbReference>
<dbReference type="InterPro" id="IPR011055">
    <property type="entry name" value="Dup_hybrid_motif"/>
</dbReference>
<name>A0A9Q2GX06_RALPI</name>
<dbReference type="SUPFAM" id="SSF53955">
    <property type="entry name" value="Lysozyme-like"/>
    <property type="match status" value="1"/>
</dbReference>
<dbReference type="Gene3D" id="1.10.530.10">
    <property type="match status" value="1"/>
</dbReference>
<evidence type="ECO:0000313" key="2">
    <source>
        <dbReference type="EMBL" id="MBX3890114.1"/>
    </source>
</evidence>
<comment type="caution">
    <text evidence="2">The sequence shown here is derived from an EMBL/GenBank/DDBJ whole genome shotgun (WGS) entry which is preliminary data.</text>
</comment>
<evidence type="ECO:0000313" key="1">
    <source>
        <dbReference type="EMBL" id="CAJ0728555.1"/>
    </source>
</evidence>
<dbReference type="Gene3D" id="2.70.70.10">
    <property type="entry name" value="Glucose Permease (Domain IIA)"/>
    <property type="match status" value="1"/>
</dbReference>
<accession>A0A9Q2GX06</accession>
<evidence type="ECO:0000313" key="3">
    <source>
        <dbReference type="Proteomes" id="UP001189303"/>
    </source>
</evidence>
<dbReference type="Proteomes" id="UP001189303">
    <property type="component" value="Unassembled WGS sequence"/>
</dbReference>
<dbReference type="CDD" id="cd12797">
    <property type="entry name" value="M23_peptidase"/>
    <property type="match status" value="1"/>
</dbReference>
<gene>
    <name evidence="2" type="ORF">DEE74_09580</name>
    <name evidence="1" type="ORF">R38712_03745</name>
</gene>
<protein>
    <submittedName>
        <fullName evidence="2">M23 family metallopeptidase</fullName>
    </submittedName>
</protein>